<evidence type="ECO:0000256" key="4">
    <source>
        <dbReference type="ARBA" id="ARBA00022741"/>
    </source>
</evidence>
<feature type="non-terminal residue" evidence="11">
    <location>
        <position position="241"/>
    </location>
</feature>
<dbReference type="Gene3D" id="3.40.50.300">
    <property type="entry name" value="P-loop containing nucleotide triphosphate hydrolases"/>
    <property type="match status" value="2"/>
</dbReference>
<dbReference type="SUPFAM" id="SSF52540">
    <property type="entry name" value="P-loop containing nucleoside triphosphate hydrolases"/>
    <property type="match status" value="2"/>
</dbReference>
<proteinExistence type="predicted"/>
<keyword evidence="10" id="KW-0234">DNA repair</keyword>
<dbReference type="EMBL" id="AMCI01005427">
    <property type="protein sequence ID" value="EJW96156.1"/>
    <property type="molecule type" value="Genomic_DNA"/>
</dbReference>
<keyword evidence="7" id="KW-0067">ATP-binding</keyword>
<dbReference type="GO" id="GO:0003677">
    <property type="term" value="F:DNA binding"/>
    <property type="evidence" value="ECO:0007669"/>
    <property type="project" value="UniProtKB-KW"/>
</dbReference>
<evidence type="ECO:0000313" key="11">
    <source>
        <dbReference type="EMBL" id="EJW96156.1"/>
    </source>
</evidence>
<organism evidence="11">
    <name type="scientific">gut metagenome</name>
    <dbReference type="NCBI Taxonomy" id="749906"/>
    <lineage>
        <taxon>unclassified sequences</taxon>
        <taxon>metagenomes</taxon>
        <taxon>organismal metagenomes</taxon>
    </lineage>
</organism>
<evidence type="ECO:0000256" key="3">
    <source>
        <dbReference type="ARBA" id="ARBA00022737"/>
    </source>
</evidence>
<dbReference type="GO" id="GO:0005737">
    <property type="term" value="C:cytoplasm"/>
    <property type="evidence" value="ECO:0007669"/>
    <property type="project" value="UniProtKB-SubCell"/>
</dbReference>
<evidence type="ECO:0000256" key="7">
    <source>
        <dbReference type="ARBA" id="ARBA00022840"/>
    </source>
</evidence>
<dbReference type="GO" id="GO:0005524">
    <property type="term" value="F:ATP binding"/>
    <property type="evidence" value="ECO:0007669"/>
    <property type="project" value="UniProtKB-KW"/>
</dbReference>
<sequence length="241" mass="26760">SNLRGVCYVLDEPTIGLHPRDNAMLLNAIERLTQQGNTLLVVEHDEETIRRAEHIIDIGPGSGNQGGKLVAQGSINDIMLNKISLTGRFLKQPLVHTGHPAKRFDSQRDAKLTIRDAQLHNVKEDHIDIPLGTLTVITGVSGSGKSTLAREILYTNLHHNINRKNDPQWIFCSEIEGIEQIKRVLEVDQTPIGKTSRSCPATYVGFWDNIRILFASLPDSEARGYSASRYSFNNKGGRCEA</sequence>
<dbReference type="InterPro" id="IPR027417">
    <property type="entry name" value="P-loop_NTPase"/>
</dbReference>
<keyword evidence="3" id="KW-0677">Repeat</keyword>
<keyword evidence="8" id="KW-0267">Excision nuclease</keyword>
<evidence type="ECO:0000256" key="10">
    <source>
        <dbReference type="ARBA" id="ARBA00023204"/>
    </source>
</evidence>
<gene>
    <name evidence="11" type="ORF">EVA_15737</name>
</gene>
<evidence type="ECO:0000256" key="9">
    <source>
        <dbReference type="ARBA" id="ARBA00023125"/>
    </source>
</evidence>
<name>J9FMK9_9ZZZZ</name>
<comment type="caution">
    <text evidence="11">The sequence shown here is derived from an EMBL/GenBank/DDBJ whole genome shotgun (WGS) entry which is preliminary data.</text>
</comment>
<keyword evidence="5" id="KW-0227">DNA damage</keyword>
<dbReference type="PANTHER" id="PTHR43152:SF3">
    <property type="entry name" value="UVRABC SYSTEM PROTEIN A"/>
    <property type="match status" value="1"/>
</dbReference>
<accession>J9FMK9</accession>
<dbReference type="Gene3D" id="1.20.1580.10">
    <property type="entry name" value="ABC transporter ATPase like domain"/>
    <property type="match status" value="1"/>
</dbReference>
<keyword evidence="9" id="KW-0238">DNA-binding</keyword>
<keyword evidence="6" id="KW-0228">DNA excision</keyword>
<evidence type="ECO:0000256" key="6">
    <source>
        <dbReference type="ARBA" id="ARBA00022769"/>
    </source>
</evidence>
<evidence type="ECO:0000256" key="5">
    <source>
        <dbReference type="ARBA" id="ARBA00022763"/>
    </source>
</evidence>
<keyword evidence="4" id="KW-0547">Nucleotide-binding</keyword>
<feature type="non-terminal residue" evidence="11">
    <location>
        <position position="1"/>
    </location>
</feature>
<dbReference type="GO" id="GO:0006281">
    <property type="term" value="P:DNA repair"/>
    <property type="evidence" value="ECO:0007669"/>
    <property type="project" value="UniProtKB-KW"/>
</dbReference>
<dbReference type="AlphaFoldDB" id="J9FMK9"/>
<dbReference type="GO" id="GO:0004518">
    <property type="term" value="F:nuclease activity"/>
    <property type="evidence" value="ECO:0007669"/>
    <property type="project" value="UniProtKB-KW"/>
</dbReference>
<protein>
    <submittedName>
        <fullName evidence="11">Excinuclease ABC subunit A</fullName>
    </submittedName>
</protein>
<evidence type="ECO:0000256" key="2">
    <source>
        <dbReference type="ARBA" id="ARBA00022490"/>
    </source>
</evidence>
<evidence type="ECO:0000256" key="1">
    <source>
        <dbReference type="ARBA" id="ARBA00004496"/>
    </source>
</evidence>
<reference evidence="11" key="1">
    <citation type="journal article" date="2012" name="PLoS ONE">
        <title>Gene sets for utilization of primary and secondary nutrition supplies in the distal gut of endangered iberian lynx.</title>
        <authorList>
            <person name="Alcaide M."/>
            <person name="Messina E."/>
            <person name="Richter M."/>
            <person name="Bargiela R."/>
            <person name="Peplies J."/>
            <person name="Huws S.A."/>
            <person name="Newbold C.J."/>
            <person name="Golyshin P.N."/>
            <person name="Simon M.A."/>
            <person name="Lopez G."/>
            <person name="Yakimov M.M."/>
            <person name="Ferrer M."/>
        </authorList>
    </citation>
    <scope>NUCLEOTIDE SEQUENCE</scope>
</reference>
<dbReference type="PANTHER" id="PTHR43152">
    <property type="entry name" value="UVRABC SYSTEM PROTEIN A"/>
    <property type="match status" value="1"/>
</dbReference>
<evidence type="ECO:0000256" key="8">
    <source>
        <dbReference type="ARBA" id="ARBA00022881"/>
    </source>
</evidence>
<keyword evidence="2" id="KW-0963">Cytoplasm</keyword>
<comment type="subcellular location">
    <subcellularLocation>
        <location evidence="1">Cytoplasm</location>
    </subcellularLocation>
</comment>